<gene>
    <name evidence="8" type="ORF">BHK98_04610</name>
</gene>
<evidence type="ECO:0000313" key="9">
    <source>
        <dbReference type="Proteomes" id="UP000187404"/>
    </source>
</evidence>
<evidence type="ECO:0000256" key="3">
    <source>
        <dbReference type="ARBA" id="ARBA00022490"/>
    </source>
</evidence>
<dbReference type="InterPro" id="IPR019933">
    <property type="entry name" value="DivIVA_domain"/>
</dbReference>
<keyword evidence="9" id="KW-1185">Reference proteome</keyword>
<dbReference type="OrthoDB" id="9815492at2"/>
<keyword evidence="5 7" id="KW-0175">Coiled coil</keyword>
<evidence type="ECO:0000256" key="6">
    <source>
        <dbReference type="ARBA" id="ARBA00023306"/>
    </source>
</evidence>
<name>A0A1Q9JH05_9FIRM</name>
<evidence type="ECO:0000256" key="4">
    <source>
        <dbReference type="ARBA" id="ARBA00022618"/>
    </source>
</evidence>
<dbReference type="NCBIfam" id="TIGR03544">
    <property type="entry name" value="DivI1A_domain"/>
    <property type="match status" value="1"/>
</dbReference>
<dbReference type="Proteomes" id="UP000187404">
    <property type="component" value="Unassembled WGS sequence"/>
</dbReference>
<evidence type="ECO:0000256" key="5">
    <source>
        <dbReference type="ARBA" id="ARBA00023054"/>
    </source>
</evidence>
<evidence type="ECO:0000256" key="2">
    <source>
        <dbReference type="ARBA" id="ARBA00009008"/>
    </source>
</evidence>
<comment type="subcellular location">
    <subcellularLocation>
        <location evidence="1">Cytoplasm</location>
    </subcellularLocation>
</comment>
<comment type="caution">
    <text evidence="8">The sequence shown here is derived from an EMBL/GenBank/DDBJ whole genome shotgun (WGS) entry which is preliminary data.</text>
</comment>
<evidence type="ECO:0000256" key="1">
    <source>
        <dbReference type="ARBA" id="ARBA00004496"/>
    </source>
</evidence>
<protein>
    <submittedName>
        <fullName evidence="8">Uncharacterized protein</fullName>
    </submittedName>
</protein>
<dbReference type="InterPro" id="IPR007793">
    <property type="entry name" value="DivIVA_fam"/>
</dbReference>
<dbReference type="PANTHER" id="PTHR35794:SF2">
    <property type="entry name" value="CELL DIVISION PROTEIN DIVIVA"/>
    <property type="match status" value="1"/>
</dbReference>
<dbReference type="Gene3D" id="1.20.5.2950">
    <property type="match status" value="1"/>
</dbReference>
<dbReference type="STRING" id="1261640.BHK98_04610"/>
<keyword evidence="4" id="KW-0132">Cell division</keyword>
<proteinExistence type="inferred from homology"/>
<dbReference type="EMBL" id="MJIE01000001">
    <property type="protein sequence ID" value="OLR55407.1"/>
    <property type="molecule type" value="Genomic_DNA"/>
</dbReference>
<organism evidence="8 9">
    <name type="scientific">Hornefia porci</name>
    <dbReference type="NCBI Taxonomy" id="2652292"/>
    <lineage>
        <taxon>Bacteria</taxon>
        <taxon>Bacillati</taxon>
        <taxon>Bacillota</taxon>
        <taxon>Clostridia</taxon>
        <taxon>Peptostreptococcales</taxon>
        <taxon>Anaerovoracaceae</taxon>
        <taxon>Hornefia</taxon>
    </lineage>
</organism>
<dbReference type="GO" id="GO:0005737">
    <property type="term" value="C:cytoplasm"/>
    <property type="evidence" value="ECO:0007669"/>
    <property type="project" value="UniProtKB-SubCell"/>
</dbReference>
<dbReference type="Gene3D" id="6.10.250.660">
    <property type="match status" value="1"/>
</dbReference>
<evidence type="ECO:0000256" key="7">
    <source>
        <dbReference type="SAM" id="Coils"/>
    </source>
</evidence>
<dbReference type="RefSeq" id="WP_075712402.1">
    <property type="nucleotide sequence ID" value="NZ_MJIE01000001.1"/>
</dbReference>
<keyword evidence="3" id="KW-0963">Cytoplasm</keyword>
<evidence type="ECO:0000313" key="8">
    <source>
        <dbReference type="EMBL" id="OLR55407.1"/>
    </source>
</evidence>
<dbReference type="GO" id="GO:0051301">
    <property type="term" value="P:cell division"/>
    <property type="evidence" value="ECO:0007669"/>
    <property type="project" value="UniProtKB-KW"/>
</dbReference>
<dbReference type="Pfam" id="PF05103">
    <property type="entry name" value="DivIVA"/>
    <property type="match status" value="1"/>
</dbReference>
<dbReference type="AlphaFoldDB" id="A0A1Q9JH05"/>
<accession>A0A1Q9JH05</accession>
<keyword evidence="6" id="KW-0131">Cell cycle</keyword>
<dbReference type="PANTHER" id="PTHR35794">
    <property type="entry name" value="CELL DIVISION PROTEIN DIVIVA"/>
    <property type="match status" value="1"/>
</dbReference>
<reference evidence="8 9" key="1">
    <citation type="journal article" date="2016" name="Appl. Environ. Microbiol.">
        <title>Function and Phylogeny of Bacterial Butyryl Coenzyme A:Acetate Transferases and Their Diversity in the Proximal Colon of Swine.</title>
        <authorList>
            <person name="Trachsel J."/>
            <person name="Bayles D.O."/>
            <person name="Looft T."/>
            <person name="Levine U.Y."/>
            <person name="Allen H.K."/>
        </authorList>
    </citation>
    <scope>NUCLEOTIDE SEQUENCE [LARGE SCALE GENOMIC DNA]</scope>
    <source>
        <strain evidence="8 9">68-3-10</strain>
    </source>
</reference>
<comment type="similarity">
    <text evidence="2">Belongs to the DivIVA family.</text>
</comment>
<sequence length="266" mass="29828">MITPQDIEQKVFTSALKGYKREEVDKFLDEIMMGMESLLAENERLKKNVADLQAEIQEHKQNESSVMETIEQAKSLMSDISESAEKRAEVIIKNAHADASRIVQDARESVASLTSQSDTMKSNLNTFRNNYKKLLKQELNRIDGVQNDLFADLRSDFYPGTEPEEEPAPAVENDMQDPAIAAGLFSETISDEPVASVRTPMDDLFSEPVPVQTDFADEEPAENMTDKTLTDLVLDQEDASSEFDENAKTIVMNGSEDFLHQNPDGR</sequence>
<feature type="coiled-coil region" evidence="7">
    <location>
        <begin position="28"/>
        <end position="69"/>
    </location>
</feature>